<dbReference type="PANTHER" id="PTHR35851">
    <property type="entry name" value="CELL DIVISION PROTEIN FTSQ"/>
    <property type="match status" value="1"/>
</dbReference>
<gene>
    <name evidence="9" type="primary">ftsQ</name>
    <name evidence="11" type="ORF">FY036_11275</name>
</gene>
<evidence type="ECO:0000259" key="10">
    <source>
        <dbReference type="PROSITE" id="PS51779"/>
    </source>
</evidence>
<keyword evidence="8 9" id="KW-0131">Cell cycle</keyword>
<reference evidence="11 12" key="2">
    <citation type="submission" date="2019-09" db="EMBL/GenBank/DDBJ databases">
        <title>Mesorhizobium sp. MaA-C15 isolated from Microcystis aeruginosa.</title>
        <authorList>
            <person name="Jeong S.E."/>
            <person name="Jin H.M."/>
            <person name="Jeon C.O."/>
        </authorList>
    </citation>
    <scope>NUCLEOTIDE SEQUENCE [LARGE SCALE GENOMIC DNA]</scope>
    <source>
        <strain evidence="11 12">MaA-C15</strain>
    </source>
</reference>
<evidence type="ECO:0000256" key="7">
    <source>
        <dbReference type="ARBA" id="ARBA00023136"/>
    </source>
</evidence>
<keyword evidence="2 9" id="KW-1003">Cell membrane</keyword>
<protein>
    <recommendedName>
        <fullName evidence="9">Cell division protein FtsQ</fullName>
    </recommendedName>
</protein>
<dbReference type="GO" id="GO:0005886">
    <property type="term" value="C:plasma membrane"/>
    <property type="evidence" value="ECO:0007669"/>
    <property type="project" value="UniProtKB-SubCell"/>
</dbReference>
<dbReference type="HAMAP" id="MF_00911">
    <property type="entry name" value="FtsQ_subfam"/>
    <property type="match status" value="1"/>
</dbReference>
<evidence type="ECO:0000313" key="11">
    <source>
        <dbReference type="EMBL" id="TYR32382.1"/>
    </source>
</evidence>
<comment type="subcellular location">
    <subcellularLocation>
        <location evidence="9">Cell inner membrane</location>
        <topology evidence="9">Single-pass type II membrane protein</topology>
    </subcellularLocation>
    <subcellularLocation>
        <location evidence="1">Membrane</location>
    </subcellularLocation>
    <text evidence="9">Localizes to the division septum.</text>
</comment>
<keyword evidence="6 9" id="KW-1133">Transmembrane helix</keyword>
<keyword evidence="4 9" id="KW-0132">Cell division</keyword>
<keyword evidence="5 9" id="KW-0812">Transmembrane</keyword>
<dbReference type="OrthoDB" id="9783091at2"/>
<dbReference type="AlphaFoldDB" id="A0A5D4GWJ1"/>
<dbReference type="InterPro" id="IPR045335">
    <property type="entry name" value="FtsQ_C_sf"/>
</dbReference>
<dbReference type="RefSeq" id="WP_148914828.1">
    <property type="nucleotide sequence ID" value="NZ_VSZS01000062.1"/>
</dbReference>
<dbReference type="InterPro" id="IPR026579">
    <property type="entry name" value="FtsQ"/>
</dbReference>
<accession>A0A5D4GWJ1</accession>
<dbReference type="GO" id="GO:0032153">
    <property type="term" value="C:cell division site"/>
    <property type="evidence" value="ECO:0007669"/>
    <property type="project" value="UniProtKB-UniRule"/>
</dbReference>
<dbReference type="InterPro" id="IPR034746">
    <property type="entry name" value="POTRA"/>
</dbReference>
<evidence type="ECO:0000256" key="2">
    <source>
        <dbReference type="ARBA" id="ARBA00022475"/>
    </source>
</evidence>
<evidence type="ECO:0000256" key="8">
    <source>
        <dbReference type="ARBA" id="ARBA00023306"/>
    </source>
</evidence>
<evidence type="ECO:0000256" key="5">
    <source>
        <dbReference type="ARBA" id="ARBA00022692"/>
    </source>
</evidence>
<dbReference type="InterPro" id="IPR005548">
    <property type="entry name" value="Cell_div_FtsQ/DivIB_C"/>
</dbReference>
<comment type="similarity">
    <text evidence="9">Belongs to the FtsQ/DivIB family. FtsQ subfamily.</text>
</comment>
<feature type="domain" description="POTRA" evidence="10">
    <location>
        <begin position="90"/>
        <end position="158"/>
    </location>
</feature>
<sequence>MFALTSGRGGGAGADARGRWALASGGFVLPRWLRKPVRAFSRFASGEIEAPPYAMAMLSAALVGGFSLYGAVLGGHMPTVVQGVTARTGFAINEIRVSGNQETSEIDVFDRVGLDGWTSLVGFDVEEARSRIASLPWVEGVSVRKIYPSTLEVKIAERTPYAIWQQGTRLSLIEQDGRLIAPLASARHHSLPLVVGMGAEDVASGFIAKVAAYPELASRVRGYVRVSERRWDLRLENGVTVKLPERGEDKALQELVALDAQQGLLSRDIETVDMRFADRLVVKLSPDAAVAREAALKERLGKNYKPAERNI</sequence>
<dbReference type="Pfam" id="PF03799">
    <property type="entry name" value="FtsQ_DivIB_C"/>
    <property type="match status" value="1"/>
</dbReference>
<dbReference type="Gene3D" id="3.10.20.310">
    <property type="entry name" value="membrane protein fhac"/>
    <property type="match status" value="1"/>
</dbReference>
<dbReference type="Gene3D" id="3.40.50.11690">
    <property type="entry name" value="Cell division protein FtsQ/DivIB"/>
    <property type="match status" value="1"/>
</dbReference>
<evidence type="ECO:0000313" key="12">
    <source>
        <dbReference type="Proteomes" id="UP000323258"/>
    </source>
</evidence>
<keyword evidence="7 9" id="KW-0472">Membrane</keyword>
<dbReference type="Pfam" id="PF08478">
    <property type="entry name" value="POTRA_1"/>
    <property type="match status" value="1"/>
</dbReference>
<name>A0A5D4GWJ1_9HYPH</name>
<comment type="caution">
    <text evidence="11">The sequence shown here is derived from an EMBL/GenBank/DDBJ whole genome shotgun (WGS) entry which is preliminary data.</text>
</comment>
<comment type="function">
    <text evidence="9">Essential cell division protein.</text>
</comment>
<dbReference type="Proteomes" id="UP000323258">
    <property type="component" value="Unassembled WGS sequence"/>
</dbReference>
<dbReference type="GO" id="GO:0043093">
    <property type="term" value="P:FtsZ-dependent cytokinesis"/>
    <property type="evidence" value="ECO:0007669"/>
    <property type="project" value="UniProtKB-UniRule"/>
</dbReference>
<keyword evidence="12" id="KW-1185">Reference proteome</keyword>
<dbReference type="PROSITE" id="PS51779">
    <property type="entry name" value="POTRA"/>
    <property type="match status" value="1"/>
</dbReference>
<dbReference type="InterPro" id="IPR013685">
    <property type="entry name" value="POTRA_FtsQ_type"/>
</dbReference>
<keyword evidence="3 9" id="KW-0997">Cell inner membrane</keyword>
<evidence type="ECO:0000256" key="4">
    <source>
        <dbReference type="ARBA" id="ARBA00022618"/>
    </source>
</evidence>
<evidence type="ECO:0000256" key="6">
    <source>
        <dbReference type="ARBA" id="ARBA00022989"/>
    </source>
</evidence>
<proteinExistence type="inferred from homology"/>
<dbReference type="EMBL" id="VSZS01000062">
    <property type="protein sequence ID" value="TYR32382.1"/>
    <property type="molecule type" value="Genomic_DNA"/>
</dbReference>
<reference evidence="11 12" key="1">
    <citation type="submission" date="2019-08" db="EMBL/GenBank/DDBJ databases">
        <authorList>
            <person name="Seo Y.L."/>
        </authorList>
    </citation>
    <scope>NUCLEOTIDE SEQUENCE [LARGE SCALE GENOMIC DNA]</scope>
    <source>
        <strain evidence="11 12">MaA-C15</strain>
    </source>
</reference>
<evidence type="ECO:0000256" key="3">
    <source>
        <dbReference type="ARBA" id="ARBA00022519"/>
    </source>
</evidence>
<dbReference type="GO" id="GO:0090529">
    <property type="term" value="P:cell septum assembly"/>
    <property type="evidence" value="ECO:0007669"/>
    <property type="project" value="InterPro"/>
</dbReference>
<evidence type="ECO:0000256" key="9">
    <source>
        <dbReference type="HAMAP-Rule" id="MF_00911"/>
    </source>
</evidence>
<dbReference type="PANTHER" id="PTHR35851:SF1">
    <property type="entry name" value="CELL DIVISION PROTEIN FTSQ"/>
    <property type="match status" value="1"/>
</dbReference>
<organism evidence="11 12">
    <name type="scientific">Neoaquamicrobium microcysteis</name>
    <dbReference type="NCBI Taxonomy" id="2682781"/>
    <lineage>
        <taxon>Bacteria</taxon>
        <taxon>Pseudomonadati</taxon>
        <taxon>Pseudomonadota</taxon>
        <taxon>Alphaproteobacteria</taxon>
        <taxon>Hyphomicrobiales</taxon>
        <taxon>Phyllobacteriaceae</taxon>
        <taxon>Neoaquamicrobium</taxon>
    </lineage>
</organism>
<evidence type="ECO:0000256" key="1">
    <source>
        <dbReference type="ARBA" id="ARBA00004370"/>
    </source>
</evidence>